<reference evidence="6 7" key="1">
    <citation type="submission" date="2020-11" db="EMBL/GenBank/DDBJ databases">
        <authorList>
            <person name="Wallbank WR R."/>
            <person name="Pardo Diaz C."/>
            <person name="Kozak K."/>
            <person name="Martin S."/>
            <person name="Jiggins C."/>
            <person name="Moest M."/>
            <person name="Warren A I."/>
            <person name="Generalovic N T."/>
            <person name="Byers J.R.P. K."/>
            <person name="Montejo-Kovacevich G."/>
            <person name="Yen C E."/>
        </authorList>
    </citation>
    <scope>NUCLEOTIDE SEQUENCE [LARGE SCALE GENOMIC DNA]</scope>
</reference>
<feature type="compositionally biased region" description="Low complexity" evidence="4">
    <location>
        <begin position="972"/>
        <end position="990"/>
    </location>
</feature>
<dbReference type="InParanoid" id="A0A7R8UAR2"/>
<sequence>MGPQPVGGPQQHHMGANVTTAPPPPHGSNPPIGQYIPPHQRNDLNRFSHHNPPRLPQQPMHQQSSQSKLRSNAVNHPNGLLATSSMPPPSQQGQHPQHHQQGQPQSQQSHPKQFHQGGAILPHQGGLSKNQGPLKHTGQPFPHKLSSSPPKKILSHLSHPPPNMGGNQIKPAQFQASNTSPITNGSTINLPSSKPQSNIQKHVTILTKPPPSIPQIPITQPPPQIPQSNAMSIPPPNVVSSTQMQQLQNVQEDSQQHSNIPSSTMQQQLMEKQQVIQQQQQQKPLKSASAQLQSSHNISNQTTISSTTNSVLVSITHQQTQQTVVVQQQQQQAQAQQTARQGQPLENQSPIVSILQNNTAANKASFCENNVVSSNVTKEISSELNSSDVVSSLNDSLANNKEKTPMCLVNELARYNRIQHQYRLTSETGPAHAKRFTVTLKLGEEEYTAEGLSIKKAQHLAAADAISKTKYQHPPPKSHRLKNKLKAGVGTITPTVELNALAMKLGEPTIYLLDNQSIGDGNVHSNVRCLPNNVGAGQQHVVSSSPMAVAGGQQGPQQPPPYVPHQQTNAPNYFAPNQYQNFNRPNVPNGMYNSTRFPGYYPKRPFIKGPMKFAPNDRMIPYNNTKDPCRVTLVVGSRRFVGVGSSLQAARHDAATRALEVIKPLVNEETSDVSNDTSTEDANSDLKSPISLVHEIALKRNFSVVFEVVSERGPPHMKTFVTKCKVGDIVTEGEGNGKKLSKKRAAMCMLEELRKLPPVSPSRIVQTPAKLKAAQKQRKPQPVKRKSRNIIKEQSQGGEIEEEVNPISKLIQIQQALKEREPVYTVVEERGAPRRREFVIEVSASGRTARGIGTNKKMAKRLAAENLLALLGYNTSTSNVSKDITKLVNNNTTSNNNNIESINENSAQRVKYMENVDPKPAANVGSNNQGRQIVPGIILMQQQQLPQSQQQICGMVPTMKSTPVNGTKLESESAVSTTSSSSSGYSSGGARPKDQLLYLGQLLGFEVQYSDYPKGNHGAYLSIVTLSTDPPQLCHGSGNKIEESQDEASLTALRLLSELGLDNVKPKKSNPEEIKT</sequence>
<feature type="compositionally biased region" description="Low complexity" evidence="4">
    <location>
        <begin position="142"/>
        <end position="158"/>
    </location>
</feature>
<dbReference type="GO" id="GO:0010494">
    <property type="term" value="C:cytoplasmic stress granule"/>
    <property type="evidence" value="ECO:0007669"/>
    <property type="project" value="TreeGrafter"/>
</dbReference>
<keyword evidence="2 3" id="KW-0694">RNA-binding</keyword>
<feature type="compositionally biased region" description="Pro residues" evidence="4">
    <location>
        <begin position="208"/>
        <end position="225"/>
    </location>
</feature>
<dbReference type="PANTHER" id="PTHR46054:SF3">
    <property type="entry name" value="MATERNAL EFFECT PROTEIN STAUFEN"/>
    <property type="match status" value="1"/>
</dbReference>
<name>A0A7R8UAR2_HERIL</name>
<evidence type="ECO:0000313" key="7">
    <source>
        <dbReference type="Proteomes" id="UP000594454"/>
    </source>
</evidence>
<evidence type="ECO:0000256" key="2">
    <source>
        <dbReference type="ARBA" id="ARBA00022884"/>
    </source>
</evidence>
<evidence type="ECO:0000313" key="6">
    <source>
        <dbReference type="EMBL" id="CAD7077071.1"/>
    </source>
</evidence>
<evidence type="ECO:0000256" key="4">
    <source>
        <dbReference type="SAM" id="MobiDB-lite"/>
    </source>
</evidence>
<dbReference type="GO" id="GO:0010468">
    <property type="term" value="P:regulation of gene expression"/>
    <property type="evidence" value="ECO:0007669"/>
    <property type="project" value="UniProtKB-ARBA"/>
</dbReference>
<feature type="domain" description="DRBM" evidence="5">
    <location>
        <begin position="404"/>
        <end position="471"/>
    </location>
</feature>
<dbReference type="GO" id="GO:0003725">
    <property type="term" value="F:double-stranded RNA binding"/>
    <property type="evidence" value="ECO:0007669"/>
    <property type="project" value="TreeGrafter"/>
</dbReference>
<feature type="domain" description="DRBM" evidence="5">
    <location>
        <begin position="805"/>
        <end position="873"/>
    </location>
</feature>
<dbReference type="GO" id="GO:0098964">
    <property type="term" value="P:anterograde dendritic transport of messenger ribonucleoprotein complex"/>
    <property type="evidence" value="ECO:0007669"/>
    <property type="project" value="TreeGrafter"/>
</dbReference>
<feature type="region of interest" description="Disordered" evidence="4">
    <location>
        <begin position="1"/>
        <end position="303"/>
    </location>
</feature>
<dbReference type="Proteomes" id="UP000594454">
    <property type="component" value="Chromosome 1"/>
</dbReference>
<dbReference type="FunFam" id="3.30.160.20:FF:000073">
    <property type="entry name" value="Double-stranded RNA-binding protein Staufen homolog"/>
    <property type="match status" value="1"/>
</dbReference>
<dbReference type="GO" id="GO:0043025">
    <property type="term" value="C:neuronal cell body"/>
    <property type="evidence" value="ECO:0007669"/>
    <property type="project" value="TreeGrafter"/>
</dbReference>
<dbReference type="CDD" id="cd19861">
    <property type="entry name" value="DSRM_STAU_rpt5"/>
    <property type="match status" value="1"/>
</dbReference>
<feature type="compositionally biased region" description="Low complexity" evidence="4">
    <location>
        <begin position="266"/>
        <end position="282"/>
    </location>
</feature>
<dbReference type="InterPro" id="IPR051740">
    <property type="entry name" value="DRBM-containing_protein"/>
</dbReference>
<dbReference type="PANTHER" id="PTHR46054">
    <property type="entry name" value="MATERNAL EFFECT PROTEIN STAUFEN"/>
    <property type="match status" value="1"/>
</dbReference>
<protein>
    <recommendedName>
        <fullName evidence="5">DRBM domain-containing protein</fullName>
    </recommendedName>
</protein>
<dbReference type="CDD" id="cd19859">
    <property type="entry name" value="DSRM_STAU_rpt3"/>
    <property type="match status" value="1"/>
</dbReference>
<dbReference type="OrthoDB" id="10037267at2759"/>
<feature type="region of interest" description="Disordered" evidence="4">
    <location>
        <begin position="963"/>
        <end position="990"/>
    </location>
</feature>
<dbReference type="InterPro" id="IPR032478">
    <property type="entry name" value="Staufen_C"/>
</dbReference>
<dbReference type="Pfam" id="PF16482">
    <property type="entry name" value="Staufen_C"/>
    <property type="match status" value="1"/>
</dbReference>
<dbReference type="SMART" id="SM00358">
    <property type="entry name" value="DSRM"/>
    <property type="match status" value="4"/>
</dbReference>
<feature type="domain" description="DRBM" evidence="5">
    <location>
        <begin position="631"/>
        <end position="664"/>
    </location>
</feature>
<dbReference type="InterPro" id="IPR014720">
    <property type="entry name" value="dsRBD_dom"/>
</dbReference>
<evidence type="ECO:0000259" key="5">
    <source>
        <dbReference type="PROSITE" id="PS50137"/>
    </source>
</evidence>
<dbReference type="FunFam" id="3.30.160.20:FF:000007">
    <property type="entry name" value="Double-stranded RNA-binding protein Staufen homolog 1"/>
    <property type="match status" value="2"/>
</dbReference>
<feature type="compositionally biased region" description="Polar residues" evidence="4">
    <location>
        <begin position="174"/>
        <end position="201"/>
    </location>
</feature>
<proteinExistence type="predicted"/>
<dbReference type="GO" id="GO:0032839">
    <property type="term" value="C:dendrite cytoplasm"/>
    <property type="evidence" value="ECO:0007669"/>
    <property type="project" value="GOC"/>
</dbReference>
<organism evidence="6 7">
    <name type="scientific">Hermetia illucens</name>
    <name type="common">Black soldier fly</name>
    <dbReference type="NCBI Taxonomy" id="343691"/>
    <lineage>
        <taxon>Eukaryota</taxon>
        <taxon>Metazoa</taxon>
        <taxon>Ecdysozoa</taxon>
        <taxon>Arthropoda</taxon>
        <taxon>Hexapoda</taxon>
        <taxon>Insecta</taxon>
        <taxon>Pterygota</taxon>
        <taxon>Neoptera</taxon>
        <taxon>Endopterygota</taxon>
        <taxon>Diptera</taxon>
        <taxon>Brachycera</taxon>
        <taxon>Stratiomyomorpha</taxon>
        <taxon>Stratiomyidae</taxon>
        <taxon>Hermetiinae</taxon>
        <taxon>Hermetia</taxon>
    </lineage>
</organism>
<dbReference type="EMBL" id="LR899009">
    <property type="protein sequence ID" value="CAD7077071.1"/>
    <property type="molecule type" value="Genomic_DNA"/>
</dbReference>
<feature type="compositionally biased region" description="Polar residues" evidence="4">
    <location>
        <begin position="238"/>
        <end position="265"/>
    </location>
</feature>
<dbReference type="Gene3D" id="3.30.160.20">
    <property type="match status" value="5"/>
</dbReference>
<gene>
    <name evidence="6" type="ORF">HERILL_LOCUS448</name>
</gene>
<dbReference type="GO" id="GO:0048477">
    <property type="term" value="P:oogenesis"/>
    <property type="evidence" value="ECO:0007669"/>
    <property type="project" value="UniProtKB-ARBA"/>
</dbReference>
<evidence type="ECO:0000256" key="3">
    <source>
        <dbReference type="PROSITE-ProRule" id="PRU00266"/>
    </source>
</evidence>
<dbReference type="CDD" id="cd19860">
    <property type="entry name" value="DSRM_STAU_rpt4"/>
    <property type="match status" value="1"/>
</dbReference>
<dbReference type="CDD" id="cd19857">
    <property type="entry name" value="DSRM_STAU_rpt1"/>
    <property type="match status" value="1"/>
</dbReference>
<dbReference type="Pfam" id="PF00035">
    <property type="entry name" value="dsrm"/>
    <property type="match status" value="3"/>
</dbReference>
<keyword evidence="7" id="KW-1185">Reference proteome</keyword>
<dbReference type="GO" id="GO:0035418">
    <property type="term" value="P:protein localization to synapse"/>
    <property type="evidence" value="ECO:0007669"/>
    <property type="project" value="TreeGrafter"/>
</dbReference>
<accession>A0A7R8UAR2</accession>
<dbReference type="GO" id="GO:0008298">
    <property type="term" value="P:intracellular mRNA localization"/>
    <property type="evidence" value="ECO:0007669"/>
    <property type="project" value="TreeGrafter"/>
</dbReference>
<keyword evidence="1" id="KW-0677">Repeat</keyword>
<dbReference type="AlphaFoldDB" id="A0A7R8UAR2"/>
<evidence type="ECO:0000256" key="1">
    <source>
        <dbReference type="ARBA" id="ARBA00022737"/>
    </source>
</evidence>
<dbReference type="GO" id="GO:0005886">
    <property type="term" value="C:plasma membrane"/>
    <property type="evidence" value="ECO:0007669"/>
    <property type="project" value="TreeGrafter"/>
</dbReference>
<feature type="compositionally biased region" description="Low complexity" evidence="4">
    <location>
        <begin position="294"/>
        <end position="303"/>
    </location>
</feature>
<dbReference type="FunCoup" id="A0A7R8UAR2">
    <property type="interactions" value="607"/>
</dbReference>
<feature type="compositionally biased region" description="Low complexity" evidence="4">
    <location>
        <begin position="91"/>
        <end position="116"/>
    </location>
</feature>
<feature type="domain" description="DRBM" evidence="5">
    <location>
        <begin position="688"/>
        <end position="755"/>
    </location>
</feature>
<dbReference type="GO" id="GO:0003729">
    <property type="term" value="F:mRNA binding"/>
    <property type="evidence" value="ECO:0007669"/>
    <property type="project" value="TreeGrafter"/>
</dbReference>
<dbReference type="PROSITE" id="PS50137">
    <property type="entry name" value="DS_RBD"/>
    <property type="match status" value="4"/>
</dbReference>
<dbReference type="SUPFAM" id="SSF54768">
    <property type="entry name" value="dsRNA-binding domain-like"/>
    <property type="match status" value="5"/>
</dbReference>